<dbReference type="InterPro" id="IPR002401">
    <property type="entry name" value="Cyt_P450_E_grp-I"/>
</dbReference>
<comment type="similarity">
    <text evidence="4 15">Belongs to the cytochrome P450 family.</text>
</comment>
<evidence type="ECO:0000256" key="7">
    <source>
        <dbReference type="ARBA" id="ARBA00022723"/>
    </source>
</evidence>
<evidence type="ECO:0000313" key="17">
    <source>
        <dbReference type="Proteomes" id="UP000245207"/>
    </source>
</evidence>
<keyword evidence="10 14" id="KW-0408">Iron</keyword>
<dbReference type="Gene3D" id="1.10.630.10">
    <property type="entry name" value="Cytochrome P450"/>
    <property type="match status" value="1"/>
</dbReference>
<evidence type="ECO:0000256" key="10">
    <source>
        <dbReference type="ARBA" id="ARBA00023004"/>
    </source>
</evidence>
<dbReference type="GO" id="GO:0016020">
    <property type="term" value="C:membrane"/>
    <property type="evidence" value="ECO:0007669"/>
    <property type="project" value="UniProtKB-SubCell"/>
</dbReference>
<dbReference type="PANTHER" id="PTHR24286:SF44">
    <property type="entry name" value="3BETA,22ALPHA-DIHYDROXYSTEROID 3-DEHYDROGENASE"/>
    <property type="match status" value="1"/>
</dbReference>
<dbReference type="EMBL" id="PKPP01005614">
    <property type="protein sequence ID" value="PWA59481.1"/>
    <property type="molecule type" value="Genomic_DNA"/>
</dbReference>
<evidence type="ECO:0000256" key="8">
    <source>
        <dbReference type="ARBA" id="ARBA00022989"/>
    </source>
</evidence>
<evidence type="ECO:0000313" key="16">
    <source>
        <dbReference type="EMBL" id="PWA59481.1"/>
    </source>
</evidence>
<evidence type="ECO:0000256" key="4">
    <source>
        <dbReference type="ARBA" id="ARBA00010617"/>
    </source>
</evidence>
<comment type="caution">
    <text evidence="16">The sequence shown here is derived from an EMBL/GenBank/DDBJ whole genome shotgun (WGS) entry which is preliminary data.</text>
</comment>
<dbReference type="PROSITE" id="PS00086">
    <property type="entry name" value="CYTOCHROME_P450"/>
    <property type="match status" value="1"/>
</dbReference>
<name>A0A2U1MDX9_ARTAN</name>
<evidence type="ECO:0000256" key="1">
    <source>
        <dbReference type="ARBA" id="ARBA00001971"/>
    </source>
</evidence>
<evidence type="ECO:0000256" key="9">
    <source>
        <dbReference type="ARBA" id="ARBA00023002"/>
    </source>
</evidence>
<evidence type="ECO:0000256" key="11">
    <source>
        <dbReference type="ARBA" id="ARBA00023033"/>
    </source>
</evidence>
<dbReference type="PANTHER" id="PTHR24286">
    <property type="entry name" value="CYTOCHROME P450 26"/>
    <property type="match status" value="1"/>
</dbReference>
<proteinExistence type="inferred from homology"/>
<dbReference type="OrthoDB" id="3945418at2759"/>
<dbReference type="STRING" id="35608.A0A2U1MDX9"/>
<dbReference type="PRINTS" id="PR00463">
    <property type="entry name" value="EP450I"/>
</dbReference>
<keyword evidence="6" id="KW-0812">Transmembrane</keyword>
<keyword evidence="12" id="KW-0472">Membrane</keyword>
<evidence type="ECO:0000256" key="15">
    <source>
        <dbReference type="RuleBase" id="RU000461"/>
    </source>
</evidence>
<dbReference type="SMR" id="A0A2U1MDX9"/>
<evidence type="ECO:0000256" key="3">
    <source>
        <dbReference type="ARBA" id="ARBA00004972"/>
    </source>
</evidence>
<dbReference type="GO" id="GO:0004497">
    <property type="term" value="F:monooxygenase activity"/>
    <property type="evidence" value="ECO:0007669"/>
    <property type="project" value="UniProtKB-KW"/>
</dbReference>
<dbReference type="InterPro" id="IPR017972">
    <property type="entry name" value="Cyt_P450_CS"/>
</dbReference>
<evidence type="ECO:0000256" key="12">
    <source>
        <dbReference type="ARBA" id="ARBA00023136"/>
    </source>
</evidence>
<protein>
    <submittedName>
        <fullName evidence="16">Steroid 23-alpha-hydroxylase cytochrome P450</fullName>
    </submittedName>
</protein>
<keyword evidence="5 14" id="KW-0349">Heme</keyword>
<comment type="subcellular location">
    <subcellularLocation>
        <location evidence="2">Membrane</location>
        <topology evidence="2">Single-pass membrane protein</topology>
    </subcellularLocation>
</comment>
<dbReference type="GO" id="GO:0020037">
    <property type="term" value="F:heme binding"/>
    <property type="evidence" value="ECO:0007669"/>
    <property type="project" value="InterPro"/>
</dbReference>
<gene>
    <name evidence="16" type="ORF">CTI12_AA391270</name>
</gene>
<keyword evidence="9 15" id="KW-0560">Oxidoreductase</keyword>
<keyword evidence="7 14" id="KW-0479">Metal-binding</keyword>
<feature type="binding site" description="axial binding residue" evidence="14">
    <location>
        <position position="272"/>
    </location>
    <ligand>
        <name>heme</name>
        <dbReference type="ChEBI" id="CHEBI:30413"/>
    </ligand>
    <ligandPart>
        <name>Fe</name>
        <dbReference type="ChEBI" id="CHEBI:18248"/>
    </ligandPart>
</feature>
<comment type="pathway">
    <text evidence="3">Hormone biosynthesis.</text>
</comment>
<accession>A0A2U1MDX9</accession>
<comment type="pathway">
    <text evidence="13">Plant hormone biosynthesis; brassinosteroid biosynthesis.</text>
</comment>
<evidence type="ECO:0000256" key="13">
    <source>
        <dbReference type="ARBA" id="ARBA00037910"/>
    </source>
</evidence>
<evidence type="ECO:0000256" key="5">
    <source>
        <dbReference type="ARBA" id="ARBA00022617"/>
    </source>
</evidence>
<dbReference type="SUPFAM" id="SSF48264">
    <property type="entry name" value="Cytochrome P450"/>
    <property type="match status" value="1"/>
</dbReference>
<evidence type="ECO:0000256" key="14">
    <source>
        <dbReference type="PIRSR" id="PIRSR602401-1"/>
    </source>
</evidence>
<dbReference type="Proteomes" id="UP000245207">
    <property type="component" value="Unassembled WGS sequence"/>
</dbReference>
<dbReference type="Pfam" id="PF00067">
    <property type="entry name" value="p450"/>
    <property type="match status" value="1"/>
</dbReference>
<comment type="cofactor">
    <cofactor evidence="1 14">
        <name>heme</name>
        <dbReference type="ChEBI" id="CHEBI:30413"/>
    </cofactor>
</comment>
<organism evidence="16 17">
    <name type="scientific">Artemisia annua</name>
    <name type="common">Sweet wormwood</name>
    <dbReference type="NCBI Taxonomy" id="35608"/>
    <lineage>
        <taxon>Eukaryota</taxon>
        <taxon>Viridiplantae</taxon>
        <taxon>Streptophyta</taxon>
        <taxon>Embryophyta</taxon>
        <taxon>Tracheophyta</taxon>
        <taxon>Spermatophyta</taxon>
        <taxon>Magnoliopsida</taxon>
        <taxon>eudicotyledons</taxon>
        <taxon>Gunneridae</taxon>
        <taxon>Pentapetalae</taxon>
        <taxon>asterids</taxon>
        <taxon>campanulids</taxon>
        <taxon>Asterales</taxon>
        <taxon>Asteraceae</taxon>
        <taxon>Asteroideae</taxon>
        <taxon>Anthemideae</taxon>
        <taxon>Artemisiinae</taxon>
        <taxon>Artemisia</taxon>
    </lineage>
</organism>
<dbReference type="InterPro" id="IPR036396">
    <property type="entry name" value="Cyt_P450_sf"/>
</dbReference>
<reference evidence="16 17" key="1">
    <citation type="journal article" date="2018" name="Mol. Plant">
        <title>The genome of Artemisia annua provides insight into the evolution of Asteraceae family and artemisinin biosynthesis.</title>
        <authorList>
            <person name="Shen Q."/>
            <person name="Zhang L."/>
            <person name="Liao Z."/>
            <person name="Wang S."/>
            <person name="Yan T."/>
            <person name="Shi P."/>
            <person name="Liu M."/>
            <person name="Fu X."/>
            <person name="Pan Q."/>
            <person name="Wang Y."/>
            <person name="Lv Z."/>
            <person name="Lu X."/>
            <person name="Zhang F."/>
            <person name="Jiang W."/>
            <person name="Ma Y."/>
            <person name="Chen M."/>
            <person name="Hao X."/>
            <person name="Li L."/>
            <person name="Tang Y."/>
            <person name="Lv G."/>
            <person name="Zhou Y."/>
            <person name="Sun X."/>
            <person name="Brodelius P.E."/>
            <person name="Rose J.K.C."/>
            <person name="Tang K."/>
        </authorList>
    </citation>
    <scope>NUCLEOTIDE SEQUENCE [LARGE SCALE GENOMIC DNA]</scope>
    <source>
        <strain evidence="17">cv. Huhao1</strain>
        <tissue evidence="16">Leaf</tissue>
    </source>
</reference>
<dbReference type="GO" id="GO:0005506">
    <property type="term" value="F:iron ion binding"/>
    <property type="evidence" value="ECO:0007669"/>
    <property type="project" value="InterPro"/>
</dbReference>
<dbReference type="GO" id="GO:0010268">
    <property type="term" value="P:brassinosteroid homeostasis"/>
    <property type="evidence" value="ECO:0007669"/>
    <property type="project" value="TreeGrafter"/>
</dbReference>
<dbReference type="GO" id="GO:0016705">
    <property type="term" value="F:oxidoreductase activity, acting on paired donors, with incorporation or reduction of molecular oxygen"/>
    <property type="evidence" value="ECO:0007669"/>
    <property type="project" value="InterPro"/>
</dbReference>
<keyword evidence="8" id="KW-1133">Transmembrane helix</keyword>
<dbReference type="GO" id="GO:0016125">
    <property type="term" value="P:sterol metabolic process"/>
    <property type="evidence" value="ECO:0007669"/>
    <property type="project" value="TreeGrafter"/>
</dbReference>
<dbReference type="InterPro" id="IPR001128">
    <property type="entry name" value="Cyt_P450"/>
</dbReference>
<dbReference type="GO" id="GO:0016132">
    <property type="term" value="P:brassinosteroid biosynthetic process"/>
    <property type="evidence" value="ECO:0007669"/>
    <property type="project" value="TreeGrafter"/>
</dbReference>
<dbReference type="PRINTS" id="PR00385">
    <property type="entry name" value="P450"/>
</dbReference>
<evidence type="ECO:0000256" key="2">
    <source>
        <dbReference type="ARBA" id="ARBA00004167"/>
    </source>
</evidence>
<evidence type="ECO:0000256" key="6">
    <source>
        <dbReference type="ARBA" id="ARBA00022692"/>
    </source>
</evidence>
<sequence>MKEDRLVRLNLDTWTGRILLMEEAKKITFELTLKQLLSIDPSEWTENLRKIYMRVIEGFFCIPNPILSITYRRAIQARKRVAEALSLVVRERRMERERGITKNDMLAALFESDGDGSGIGFSDDEIVDFLVSLLVAGYDTTSTTITLAVKFLTDTPLALAQLKQEHDEIWAKKTASVSLEWEDYKSMPFTQCVINETLRVSNIISGVFRRTMTDVDIKGYTIPKGSKVFTSLRAVHLDQENFKDARVFNPWRWQKPLDSSNFMPFGGGPRRCPGHELARVALSVFLHHLVTRFRYSNISTLCIHFRYPSYI</sequence>
<keyword evidence="11 15" id="KW-0503">Monooxygenase</keyword>
<keyword evidence="17" id="KW-1185">Reference proteome</keyword>
<dbReference type="AlphaFoldDB" id="A0A2U1MDX9"/>